<evidence type="ECO:0000259" key="5">
    <source>
        <dbReference type="PROSITE" id="PS50103"/>
    </source>
</evidence>
<sequence length="303" mass="35685">MRLEQIKNLFAKNAITFTPKNKIENEPSKSFFNKKLINKDQTVILSNYPEWWSTSKLEKIFLKFGKVKNLKIIFPIRGKRFCKTTFYTRKEAKNAVDILNSTIFSYKIVSAALKSDLELVKSEESKNERSFGDFGTPSNYRLLSLNFQKQLKSTEKYFQNLNMGRIKTDSNDIEDSSSSENTSTDSSSEERVFFRKTGNSFLRKGDYRVLRMGSDSRQPPRKVCIYFQKGICRKLTDCTFMHFWPEDICQRFIRGDCDIKDCNLVHVDSENRIYVPSNGQIRNERRFNEKRVDEIVKEDKREY</sequence>
<feature type="domain" description="C3H1-type" evidence="5">
    <location>
        <begin position="218"/>
        <end position="245"/>
    </location>
</feature>
<dbReference type="Gene3D" id="3.30.70.330">
    <property type="match status" value="1"/>
</dbReference>
<gene>
    <name evidence="6" type="ORF">MHBO_000547</name>
</gene>
<dbReference type="SMART" id="SM00360">
    <property type="entry name" value="RRM"/>
    <property type="match status" value="1"/>
</dbReference>
<keyword evidence="2" id="KW-0479">Metal-binding</keyword>
<keyword evidence="2" id="KW-0862">Zinc</keyword>
<proteinExistence type="predicted"/>
<reference evidence="6 7" key="1">
    <citation type="journal article" date="2024" name="BMC Biol.">
        <title>Comparative genomics of Ascetosporea gives new insight into the evolutionary basis for animal parasitism in Rhizaria.</title>
        <authorList>
            <person name="Hiltunen Thoren M."/>
            <person name="Onut-Brannstrom I."/>
            <person name="Alfjorden A."/>
            <person name="Peckova H."/>
            <person name="Swords F."/>
            <person name="Hooper C."/>
            <person name="Holzer A.S."/>
            <person name="Bass D."/>
            <person name="Burki F."/>
        </authorList>
    </citation>
    <scope>NUCLEOTIDE SEQUENCE [LARGE SCALE GENOMIC DNA]</scope>
    <source>
        <strain evidence="6">20-A016</strain>
    </source>
</reference>
<feature type="region of interest" description="Disordered" evidence="3">
    <location>
        <begin position="169"/>
        <end position="191"/>
    </location>
</feature>
<dbReference type="InterPro" id="IPR012677">
    <property type="entry name" value="Nucleotide-bd_a/b_plait_sf"/>
</dbReference>
<evidence type="ECO:0000313" key="6">
    <source>
        <dbReference type="EMBL" id="MES1918603.1"/>
    </source>
</evidence>
<comment type="caution">
    <text evidence="6">The sequence shown here is derived from an EMBL/GenBank/DDBJ whole genome shotgun (WGS) entry which is preliminary data.</text>
</comment>
<dbReference type="PROSITE" id="PS50102">
    <property type="entry name" value="RRM"/>
    <property type="match status" value="1"/>
</dbReference>
<dbReference type="Proteomes" id="UP001439008">
    <property type="component" value="Unassembled WGS sequence"/>
</dbReference>
<accession>A0ABV2AFZ2</accession>
<keyword evidence="2" id="KW-0863">Zinc-finger</keyword>
<keyword evidence="7" id="KW-1185">Reference proteome</keyword>
<evidence type="ECO:0000256" key="1">
    <source>
        <dbReference type="PROSITE-ProRule" id="PRU00176"/>
    </source>
</evidence>
<dbReference type="InterPro" id="IPR000504">
    <property type="entry name" value="RRM_dom"/>
</dbReference>
<keyword evidence="1" id="KW-0694">RNA-binding</keyword>
<name>A0ABV2AFZ2_9EUKA</name>
<feature type="domain" description="RRM" evidence="4">
    <location>
        <begin position="41"/>
        <end position="116"/>
    </location>
</feature>
<evidence type="ECO:0000256" key="3">
    <source>
        <dbReference type="SAM" id="MobiDB-lite"/>
    </source>
</evidence>
<organism evidence="6 7">
    <name type="scientific">Bonamia ostreae</name>
    <dbReference type="NCBI Taxonomy" id="126728"/>
    <lineage>
        <taxon>Eukaryota</taxon>
        <taxon>Sar</taxon>
        <taxon>Rhizaria</taxon>
        <taxon>Endomyxa</taxon>
        <taxon>Ascetosporea</taxon>
        <taxon>Haplosporida</taxon>
        <taxon>Bonamia</taxon>
    </lineage>
</organism>
<dbReference type="Pfam" id="PF00076">
    <property type="entry name" value="RRM_1"/>
    <property type="match status" value="1"/>
</dbReference>
<protein>
    <submittedName>
        <fullName evidence="6">Uncharacterized protein</fullName>
    </submittedName>
</protein>
<dbReference type="PROSITE" id="PS50103">
    <property type="entry name" value="ZF_C3H1"/>
    <property type="match status" value="1"/>
</dbReference>
<evidence type="ECO:0000259" key="4">
    <source>
        <dbReference type="PROSITE" id="PS50102"/>
    </source>
</evidence>
<dbReference type="EMBL" id="JBDODL010000092">
    <property type="protein sequence ID" value="MES1918603.1"/>
    <property type="molecule type" value="Genomic_DNA"/>
</dbReference>
<evidence type="ECO:0000313" key="7">
    <source>
        <dbReference type="Proteomes" id="UP001439008"/>
    </source>
</evidence>
<dbReference type="SUPFAM" id="SSF54928">
    <property type="entry name" value="RNA-binding domain, RBD"/>
    <property type="match status" value="1"/>
</dbReference>
<feature type="zinc finger region" description="C3H1-type" evidence="2">
    <location>
        <begin position="218"/>
        <end position="245"/>
    </location>
</feature>
<dbReference type="InterPro" id="IPR000571">
    <property type="entry name" value="Znf_CCCH"/>
</dbReference>
<dbReference type="Gene3D" id="4.10.1000.10">
    <property type="entry name" value="Zinc finger, CCCH-type"/>
    <property type="match status" value="1"/>
</dbReference>
<evidence type="ECO:0000256" key="2">
    <source>
        <dbReference type="PROSITE-ProRule" id="PRU00723"/>
    </source>
</evidence>
<dbReference type="InterPro" id="IPR035979">
    <property type="entry name" value="RBD_domain_sf"/>
</dbReference>